<feature type="non-terminal residue" evidence="2">
    <location>
        <position position="157"/>
    </location>
</feature>
<dbReference type="AlphaFoldDB" id="A0A7J8XIP9"/>
<evidence type="ECO:0000313" key="3">
    <source>
        <dbReference type="Proteomes" id="UP000593577"/>
    </source>
</evidence>
<protein>
    <submittedName>
        <fullName evidence="2">Uncharacterized protein</fullName>
    </submittedName>
</protein>
<name>A0A7J8XIP9_GOSAI</name>
<evidence type="ECO:0000256" key="1">
    <source>
        <dbReference type="SAM" id="Coils"/>
    </source>
</evidence>
<keyword evidence="3" id="KW-1185">Reference proteome</keyword>
<comment type="caution">
    <text evidence="2">The sequence shown here is derived from an EMBL/GenBank/DDBJ whole genome shotgun (WGS) entry which is preliminary data.</text>
</comment>
<gene>
    <name evidence="2" type="ORF">Goari_014732</name>
</gene>
<dbReference type="Proteomes" id="UP000593577">
    <property type="component" value="Unassembled WGS sequence"/>
</dbReference>
<dbReference type="EMBL" id="JABFAA010000007">
    <property type="protein sequence ID" value="MBA0687177.1"/>
    <property type="molecule type" value="Genomic_DNA"/>
</dbReference>
<organism evidence="2 3">
    <name type="scientific">Gossypium aridum</name>
    <name type="common">American cotton</name>
    <name type="synonym">Erioxylum aridum</name>
    <dbReference type="NCBI Taxonomy" id="34290"/>
    <lineage>
        <taxon>Eukaryota</taxon>
        <taxon>Viridiplantae</taxon>
        <taxon>Streptophyta</taxon>
        <taxon>Embryophyta</taxon>
        <taxon>Tracheophyta</taxon>
        <taxon>Spermatophyta</taxon>
        <taxon>Magnoliopsida</taxon>
        <taxon>eudicotyledons</taxon>
        <taxon>Gunneridae</taxon>
        <taxon>Pentapetalae</taxon>
        <taxon>rosids</taxon>
        <taxon>malvids</taxon>
        <taxon>Malvales</taxon>
        <taxon>Malvaceae</taxon>
        <taxon>Malvoideae</taxon>
        <taxon>Gossypium</taxon>
    </lineage>
</organism>
<reference evidence="2 3" key="1">
    <citation type="journal article" date="2019" name="Genome Biol. Evol.">
        <title>Insights into the evolution of the New World diploid cottons (Gossypium, subgenus Houzingenia) based on genome sequencing.</title>
        <authorList>
            <person name="Grover C.E."/>
            <person name="Arick M.A. 2nd"/>
            <person name="Thrash A."/>
            <person name="Conover J.L."/>
            <person name="Sanders W.S."/>
            <person name="Peterson D.G."/>
            <person name="Frelichowski J.E."/>
            <person name="Scheffler J.A."/>
            <person name="Scheffler B.E."/>
            <person name="Wendel J.F."/>
        </authorList>
    </citation>
    <scope>NUCLEOTIDE SEQUENCE [LARGE SCALE GENOMIC DNA]</scope>
    <source>
        <strain evidence="2">185</strain>
        <tissue evidence="2">Leaf</tissue>
    </source>
</reference>
<feature type="coiled-coil region" evidence="1">
    <location>
        <begin position="26"/>
        <end position="152"/>
    </location>
</feature>
<keyword evidence="1" id="KW-0175">Coiled coil</keyword>
<evidence type="ECO:0000313" key="2">
    <source>
        <dbReference type="EMBL" id="MBA0687177.1"/>
    </source>
</evidence>
<proteinExistence type="predicted"/>
<accession>A0A7J8XIP9</accession>
<sequence length="157" mass="18643">MTASPSQVKKAFDQCKNTCKWSIRDRDHKKLEAKKLRQGKNKAEEDLDKIQEENIRADRWEKKFQDAQVRKEALEKSLLESQNEKIKLKASVAELERSLHQYCSHNSTIELKVSLNKTKELEKKIEEFETVLQNCELRVELLEENNEHWNEQLHVLK</sequence>